<feature type="transmembrane region" description="Helical" evidence="11">
    <location>
        <begin position="157"/>
        <end position="180"/>
    </location>
</feature>
<dbReference type="Pfam" id="PF00512">
    <property type="entry name" value="HisKA"/>
    <property type="match status" value="1"/>
</dbReference>
<dbReference type="InterPro" id="IPR013727">
    <property type="entry name" value="2CSK_N"/>
</dbReference>
<keyword evidence="4" id="KW-0597">Phosphoprotein</keyword>
<keyword evidence="8 11" id="KW-1133">Transmembrane helix</keyword>
<dbReference type="Gene3D" id="3.30.565.10">
    <property type="entry name" value="Histidine kinase-like ATPase, C-terminal domain"/>
    <property type="match status" value="1"/>
</dbReference>
<dbReference type="SMART" id="SM00387">
    <property type="entry name" value="HATPase_c"/>
    <property type="match status" value="1"/>
</dbReference>
<proteinExistence type="predicted"/>
<keyword evidence="15" id="KW-1185">Reference proteome</keyword>
<comment type="caution">
    <text evidence="14">The sequence shown here is derived from an EMBL/GenBank/DDBJ whole genome shotgun (WGS) entry which is preliminary data.</text>
</comment>
<evidence type="ECO:0000256" key="11">
    <source>
        <dbReference type="SAM" id="Phobius"/>
    </source>
</evidence>
<keyword evidence="7 14" id="KW-0418">Kinase</keyword>
<evidence type="ECO:0000256" key="4">
    <source>
        <dbReference type="ARBA" id="ARBA00022553"/>
    </source>
</evidence>
<evidence type="ECO:0000313" key="14">
    <source>
        <dbReference type="EMBL" id="GGG82860.1"/>
    </source>
</evidence>
<organism evidence="14 15">
    <name type="scientific">Salipiger pallidus</name>
    <dbReference type="NCBI Taxonomy" id="1775170"/>
    <lineage>
        <taxon>Bacteria</taxon>
        <taxon>Pseudomonadati</taxon>
        <taxon>Pseudomonadota</taxon>
        <taxon>Alphaproteobacteria</taxon>
        <taxon>Rhodobacterales</taxon>
        <taxon>Roseobacteraceae</taxon>
        <taxon>Salipiger</taxon>
    </lineage>
</organism>
<comment type="catalytic activity">
    <reaction evidence="1">
        <text>ATP + protein L-histidine = ADP + protein N-phospho-L-histidine.</text>
        <dbReference type="EC" id="2.7.13.3"/>
    </reaction>
</comment>
<dbReference type="InterPro" id="IPR004358">
    <property type="entry name" value="Sig_transdc_His_kin-like_C"/>
</dbReference>
<dbReference type="PANTHER" id="PTHR45436">
    <property type="entry name" value="SENSOR HISTIDINE KINASE YKOH"/>
    <property type="match status" value="1"/>
</dbReference>
<dbReference type="AlphaFoldDB" id="A0A8J3EI44"/>
<dbReference type="SMART" id="SM00388">
    <property type="entry name" value="HisKA"/>
    <property type="match status" value="1"/>
</dbReference>
<dbReference type="InterPro" id="IPR003660">
    <property type="entry name" value="HAMP_dom"/>
</dbReference>
<evidence type="ECO:0000259" key="12">
    <source>
        <dbReference type="PROSITE" id="PS50109"/>
    </source>
</evidence>
<evidence type="ECO:0000256" key="1">
    <source>
        <dbReference type="ARBA" id="ARBA00000085"/>
    </source>
</evidence>
<reference evidence="14" key="2">
    <citation type="submission" date="2020-09" db="EMBL/GenBank/DDBJ databases">
        <authorList>
            <person name="Sun Q."/>
            <person name="Zhou Y."/>
        </authorList>
    </citation>
    <scope>NUCLEOTIDE SEQUENCE</scope>
    <source>
        <strain evidence="14">CGMCC 1.15762</strain>
    </source>
</reference>
<dbReference type="Proteomes" id="UP000617145">
    <property type="component" value="Unassembled WGS sequence"/>
</dbReference>
<accession>A0A8J3EI44</accession>
<dbReference type="PRINTS" id="PR00344">
    <property type="entry name" value="BCTRLSENSOR"/>
</dbReference>
<evidence type="ECO:0000259" key="13">
    <source>
        <dbReference type="PROSITE" id="PS50885"/>
    </source>
</evidence>
<evidence type="ECO:0000256" key="8">
    <source>
        <dbReference type="ARBA" id="ARBA00022989"/>
    </source>
</evidence>
<dbReference type="InterPro" id="IPR036890">
    <property type="entry name" value="HATPase_C_sf"/>
</dbReference>
<gene>
    <name evidence="14" type="primary">tctE</name>
    <name evidence="14" type="ORF">GCM10011415_35830</name>
</gene>
<feature type="domain" description="Histidine kinase" evidence="12">
    <location>
        <begin position="241"/>
        <end position="451"/>
    </location>
</feature>
<evidence type="ECO:0000256" key="6">
    <source>
        <dbReference type="ARBA" id="ARBA00022692"/>
    </source>
</evidence>
<dbReference type="InterPro" id="IPR005467">
    <property type="entry name" value="His_kinase_dom"/>
</dbReference>
<keyword evidence="10 11" id="KW-0472">Membrane</keyword>
<dbReference type="InterPro" id="IPR036097">
    <property type="entry name" value="HisK_dim/P_sf"/>
</dbReference>
<protein>
    <recommendedName>
        <fullName evidence="3">histidine kinase</fullName>
        <ecNumber evidence="3">2.7.13.3</ecNumber>
    </recommendedName>
</protein>
<dbReference type="InterPro" id="IPR050428">
    <property type="entry name" value="TCS_sensor_his_kinase"/>
</dbReference>
<dbReference type="PROSITE" id="PS50885">
    <property type="entry name" value="HAMP"/>
    <property type="match status" value="1"/>
</dbReference>
<name>A0A8J3EI44_9RHOB</name>
<dbReference type="EC" id="2.7.13.3" evidence="3"/>
<evidence type="ECO:0000256" key="2">
    <source>
        <dbReference type="ARBA" id="ARBA00004370"/>
    </source>
</evidence>
<dbReference type="SUPFAM" id="SSF47384">
    <property type="entry name" value="Homodimeric domain of signal transducing histidine kinase"/>
    <property type="match status" value="1"/>
</dbReference>
<dbReference type="InterPro" id="IPR003594">
    <property type="entry name" value="HATPase_dom"/>
</dbReference>
<dbReference type="Pfam" id="PF08521">
    <property type="entry name" value="2CSK_N"/>
    <property type="match status" value="1"/>
</dbReference>
<dbReference type="GO" id="GO:0005886">
    <property type="term" value="C:plasma membrane"/>
    <property type="evidence" value="ECO:0007669"/>
    <property type="project" value="TreeGrafter"/>
</dbReference>
<dbReference type="GO" id="GO:0000155">
    <property type="term" value="F:phosphorelay sensor kinase activity"/>
    <property type="evidence" value="ECO:0007669"/>
    <property type="project" value="InterPro"/>
</dbReference>
<dbReference type="CDD" id="cd00082">
    <property type="entry name" value="HisKA"/>
    <property type="match status" value="1"/>
</dbReference>
<dbReference type="RefSeq" id="WP_188791653.1">
    <property type="nucleotide sequence ID" value="NZ_BMJV01000008.1"/>
</dbReference>
<keyword evidence="6 11" id="KW-0812">Transmembrane</keyword>
<evidence type="ECO:0000256" key="3">
    <source>
        <dbReference type="ARBA" id="ARBA00012438"/>
    </source>
</evidence>
<keyword evidence="9" id="KW-0902">Two-component regulatory system</keyword>
<evidence type="ECO:0000256" key="10">
    <source>
        <dbReference type="ARBA" id="ARBA00023136"/>
    </source>
</evidence>
<evidence type="ECO:0000256" key="7">
    <source>
        <dbReference type="ARBA" id="ARBA00022777"/>
    </source>
</evidence>
<keyword evidence="5" id="KW-0808">Transferase</keyword>
<dbReference type="PANTHER" id="PTHR45436:SF1">
    <property type="entry name" value="SENSOR PROTEIN QSEC"/>
    <property type="match status" value="1"/>
</dbReference>
<dbReference type="SUPFAM" id="SSF55874">
    <property type="entry name" value="ATPase domain of HSP90 chaperone/DNA topoisomerase II/histidine kinase"/>
    <property type="match status" value="1"/>
</dbReference>
<comment type="subcellular location">
    <subcellularLocation>
        <location evidence="2">Membrane</location>
    </subcellularLocation>
</comment>
<dbReference type="PROSITE" id="PS50109">
    <property type="entry name" value="HIS_KIN"/>
    <property type="match status" value="1"/>
</dbReference>
<dbReference type="Pfam" id="PF02518">
    <property type="entry name" value="HATPase_c"/>
    <property type="match status" value="1"/>
</dbReference>
<dbReference type="EMBL" id="BMJV01000008">
    <property type="protein sequence ID" value="GGG82860.1"/>
    <property type="molecule type" value="Genomic_DNA"/>
</dbReference>
<evidence type="ECO:0000256" key="5">
    <source>
        <dbReference type="ARBA" id="ARBA00022679"/>
    </source>
</evidence>
<feature type="domain" description="HAMP" evidence="13">
    <location>
        <begin position="181"/>
        <end position="233"/>
    </location>
</feature>
<dbReference type="InterPro" id="IPR003661">
    <property type="entry name" value="HisK_dim/P_dom"/>
</dbReference>
<sequence length="455" mass="48859">MSLASRVLAAVLALLLAGGVCAAFWTLYNGRIAAEKSYDRILLGAASDIAESIRVQRGAPVVDLPVSAFQLLAQAPDDRIHYAVRGPGGRFITGLQTSHREPGRTAAGPVYFDSELQGEDARFVRITRRFAERDFSGEVTVTVGQTLLARQAMALELVTGALVPMVLAGGVLMILAWAVIRSAMRPLDTLSEEFSARDPQDLTPVSTEGLPRELGVLLAGMNRFMGRIDRQVEGMRTLISDSAHQLRTPVAAIRVQAESLLEQEDGPARDRSLARILARTRSLGTLLDKLLSRALVIHRTESAPREVLDLREVALELVEASDHEVLAPDAELRLMIGEGPVMVRADGFSLREAGRNLLVNALKHGQAPVAIGASVQGKEATLWVEDSGPGIPPQIEGSLGARFQRSTASREDSVGIGLSIVVATAEAFGGHVDTARTDGRFRIMLVLPLCPEAPT</sequence>
<evidence type="ECO:0000313" key="15">
    <source>
        <dbReference type="Proteomes" id="UP000617145"/>
    </source>
</evidence>
<dbReference type="Gene3D" id="1.10.287.130">
    <property type="match status" value="1"/>
</dbReference>
<evidence type="ECO:0000256" key="9">
    <source>
        <dbReference type="ARBA" id="ARBA00023012"/>
    </source>
</evidence>
<reference evidence="14" key="1">
    <citation type="journal article" date="2014" name="Int. J. Syst. Evol. Microbiol.">
        <title>Complete genome sequence of Corynebacterium casei LMG S-19264T (=DSM 44701T), isolated from a smear-ripened cheese.</title>
        <authorList>
            <consortium name="US DOE Joint Genome Institute (JGI-PGF)"/>
            <person name="Walter F."/>
            <person name="Albersmeier A."/>
            <person name="Kalinowski J."/>
            <person name="Ruckert C."/>
        </authorList>
    </citation>
    <scope>NUCLEOTIDE SEQUENCE</scope>
    <source>
        <strain evidence="14">CGMCC 1.15762</strain>
    </source>
</reference>